<reference evidence="1 2" key="1">
    <citation type="submission" date="2022-02" db="EMBL/GenBank/DDBJ databases">
        <title>Draft genome sequence of Mezorhizobium retamae strain IRAMC:0171 isolated from Retama raetam nodules.</title>
        <authorList>
            <person name="Bengaied R."/>
            <person name="Sbissi I."/>
            <person name="Huber K."/>
            <person name="Ghodbane F."/>
            <person name="Nouioui I."/>
            <person name="Tarhouni M."/>
            <person name="Gtari M."/>
        </authorList>
    </citation>
    <scope>NUCLEOTIDE SEQUENCE [LARGE SCALE GENOMIC DNA]</scope>
    <source>
        <strain evidence="1 2">IRAMC:0171</strain>
    </source>
</reference>
<gene>
    <name evidence="1" type="ORF">L4923_16320</name>
</gene>
<sequence>MTMAVFVAVTFVCAPAVSEDFKAYKLTIDGVSVDIDTDEDATVTLPNGDKAKIRLERNAFATFSSDSFSFVHPSGVTVTKTNLSKGIDQHLMASAVGSMVIVQEYSDMNPVTLNQLMLQEITKESVQAGGKLSQKAGSRKLADGKVLRGLTATVKTHADRVTYEVMSYGTANQGVVVITSLDDDNAKDDRPMIDKFWQSLKLRMGE</sequence>
<dbReference type="RefSeq" id="WP_239366909.1">
    <property type="nucleotide sequence ID" value="NZ_JAKREW010000015.1"/>
</dbReference>
<evidence type="ECO:0000313" key="2">
    <source>
        <dbReference type="Proteomes" id="UP001201701"/>
    </source>
</evidence>
<dbReference type="EMBL" id="JAKREW010000015">
    <property type="protein sequence ID" value="MCG7506594.1"/>
    <property type="molecule type" value="Genomic_DNA"/>
</dbReference>
<comment type="caution">
    <text evidence="1">The sequence shown here is derived from an EMBL/GenBank/DDBJ whole genome shotgun (WGS) entry which is preliminary data.</text>
</comment>
<evidence type="ECO:0000313" key="1">
    <source>
        <dbReference type="EMBL" id="MCG7506594.1"/>
    </source>
</evidence>
<dbReference type="Proteomes" id="UP001201701">
    <property type="component" value="Unassembled WGS sequence"/>
</dbReference>
<proteinExistence type="predicted"/>
<evidence type="ECO:0008006" key="3">
    <source>
        <dbReference type="Google" id="ProtNLM"/>
    </source>
</evidence>
<keyword evidence="2" id="KW-1185">Reference proteome</keyword>
<accession>A0ABS9QIX6</accession>
<name>A0ABS9QIX6_9HYPH</name>
<protein>
    <recommendedName>
        <fullName evidence="3">DUF1795 domain-containing protein</fullName>
    </recommendedName>
</protein>
<organism evidence="1 2">
    <name type="scientific">Mesorhizobium retamae</name>
    <dbReference type="NCBI Taxonomy" id="2912854"/>
    <lineage>
        <taxon>Bacteria</taxon>
        <taxon>Pseudomonadati</taxon>
        <taxon>Pseudomonadota</taxon>
        <taxon>Alphaproteobacteria</taxon>
        <taxon>Hyphomicrobiales</taxon>
        <taxon>Phyllobacteriaceae</taxon>
        <taxon>Mesorhizobium</taxon>
    </lineage>
</organism>